<keyword evidence="2" id="KW-1185">Reference proteome</keyword>
<sequence>VTPVDTKQKLSTFVGTPYDDPTLYRSLAGALQYITFTRPDISYAVSSTLHYGLHLYPSPIEKLVSYTDVDWGGCPNTRRSTSGYCVFLGDNLISW</sequence>
<dbReference type="Proteomes" id="UP000265520">
    <property type="component" value="Unassembled WGS sequence"/>
</dbReference>
<accession>A0A392RKG1</accession>
<organism evidence="1 2">
    <name type="scientific">Trifolium medium</name>
    <dbReference type="NCBI Taxonomy" id="97028"/>
    <lineage>
        <taxon>Eukaryota</taxon>
        <taxon>Viridiplantae</taxon>
        <taxon>Streptophyta</taxon>
        <taxon>Embryophyta</taxon>
        <taxon>Tracheophyta</taxon>
        <taxon>Spermatophyta</taxon>
        <taxon>Magnoliopsida</taxon>
        <taxon>eudicotyledons</taxon>
        <taxon>Gunneridae</taxon>
        <taxon>Pentapetalae</taxon>
        <taxon>rosids</taxon>
        <taxon>fabids</taxon>
        <taxon>Fabales</taxon>
        <taxon>Fabaceae</taxon>
        <taxon>Papilionoideae</taxon>
        <taxon>50 kb inversion clade</taxon>
        <taxon>NPAAA clade</taxon>
        <taxon>Hologalegina</taxon>
        <taxon>IRL clade</taxon>
        <taxon>Trifolieae</taxon>
        <taxon>Trifolium</taxon>
    </lineage>
</organism>
<dbReference type="EMBL" id="LXQA010230620">
    <property type="protein sequence ID" value="MCI36125.1"/>
    <property type="molecule type" value="Genomic_DNA"/>
</dbReference>
<proteinExistence type="predicted"/>
<dbReference type="PANTHER" id="PTHR11439:SF524">
    <property type="entry name" value="RNA-DIRECTED DNA POLYMERASE, PROTEIN KINASE RLK-PELLE-DLSV FAMILY"/>
    <property type="match status" value="1"/>
</dbReference>
<evidence type="ECO:0000313" key="1">
    <source>
        <dbReference type="EMBL" id="MCI36125.1"/>
    </source>
</evidence>
<dbReference type="AlphaFoldDB" id="A0A392RKG1"/>
<evidence type="ECO:0000313" key="2">
    <source>
        <dbReference type="Proteomes" id="UP000265520"/>
    </source>
</evidence>
<name>A0A392RKG1_9FABA</name>
<comment type="caution">
    <text evidence="1">The sequence shown here is derived from an EMBL/GenBank/DDBJ whole genome shotgun (WGS) entry which is preliminary data.</text>
</comment>
<dbReference type="PANTHER" id="PTHR11439">
    <property type="entry name" value="GAG-POL-RELATED RETROTRANSPOSON"/>
    <property type="match status" value="1"/>
</dbReference>
<feature type="non-terminal residue" evidence="1">
    <location>
        <position position="1"/>
    </location>
</feature>
<reference evidence="1 2" key="1">
    <citation type="journal article" date="2018" name="Front. Plant Sci.">
        <title>Red Clover (Trifolium pratense) and Zigzag Clover (T. medium) - A Picture of Genomic Similarities and Differences.</title>
        <authorList>
            <person name="Dluhosova J."/>
            <person name="Istvanek J."/>
            <person name="Nedelnik J."/>
            <person name="Repkova J."/>
        </authorList>
    </citation>
    <scope>NUCLEOTIDE SEQUENCE [LARGE SCALE GENOMIC DNA]</scope>
    <source>
        <strain evidence="2">cv. 10/8</strain>
        <tissue evidence="1">Leaf</tissue>
    </source>
</reference>
<protein>
    <submittedName>
        <fullName evidence="1">Copia protein</fullName>
    </submittedName>
</protein>